<dbReference type="GO" id="GO:0008270">
    <property type="term" value="F:zinc ion binding"/>
    <property type="evidence" value="ECO:0007669"/>
    <property type="project" value="InterPro"/>
</dbReference>
<evidence type="ECO:0000256" key="4">
    <source>
        <dbReference type="ARBA" id="ARBA00022670"/>
    </source>
</evidence>
<dbReference type="SUPFAM" id="SSF101821">
    <property type="entry name" value="Aminopeptidase/glucanase lid domain"/>
    <property type="match status" value="1"/>
</dbReference>
<evidence type="ECO:0000256" key="10">
    <source>
        <dbReference type="RuleBase" id="RU004387"/>
    </source>
</evidence>
<evidence type="ECO:0000313" key="12">
    <source>
        <dbReference type="Proteomes" id="UP000016658"/>
    </source>
</evidence>
<dbReference type="EMBL" id="AWVI01000052">
    <property type="protein sequence ID" value="ERK44965.1"/>
    <property type="molecule type" value="Genomic_DNA"/>
</dbReference>
<keyword evidence="5 9" id="KW-0479">Metal-binding</keyword>
<evidence type="ECO:0000256" key="7">
    <source>
        <dbReference type="ARBA" id="ARBA00022833"/>
    </source>
</evidence>
<keyword evidence="4 9" id="KW-0645">Protease</keyword>
<name>U2P3F4_9FIRM</name>
<protein>
    <recommendedName>
        <fullName evidence="10">M18 family aminopeptidase</fullName>
        <ecNumber evidence="10">3.4.11.-</ecNumber>
    </recommendedName>
</protein>
<accession>U2P3F4</accession>
<dbReference type="PRINTS" id="PR00932">
    <property type="entry name" value="AMINO1PTASE"/>
</dbReference>
<dbReference type="Gene3D" id="2.30.250.10">
    <property type="entry name" value="Aminopeptidase i, Domain 2"/>
    <property type="match status" value="1"/>
</dbReference>
<keyword evidence="6 9" id="KW-0378">Hydrolase</keyword>
<keyword evidence="7 9" id="KW-0862">Zinc</keyword>
<keyword evidence="3 9" id="KW-0031">Aminopeptidase</keyword>
<dbReference type="GO" id="GO:0006508">
    <property type="term" value="P:proteolysis"/>
    <property type="evidence" value="ECO:0007669"/>
    <property type="project" value="UniProtKB-KW"/>
</dbReference>
<dbReference type="Proteomes" id="UP000016658">
    <property type="component" value="Unassembled WGS sequence"/>
</dbReference>
<dbReference type="PANTHER" id="PTHR28570:SF3">
    <property type="entry name" value="ASPARTYL AMINOPEPTIDASE"/>
    <property type="match status" value="1"/>
</dbReference>
<evidence type="ECO:0000256" key="8">
    <source>
        <dbReference type="ARBA" id="ARBA00023049"/>
    </source>
</evidence>
<dbReference type="GO" id="GO:0004177">
    <property type="term" value="F:aminopeptidase activity"/>
    <property type="evidence" value="ECO:0007669"/>
    <property type="project" value="UniProtKB-KW"/>
</dbReference>
<comment type="similarity">
    <text evidence="2 9">Belongs to the peptidase M18 family.</text>
</comment>
<dbReference type="InterPro" id="IPR023358">
    <property type="entry name" value="Peptidase_M18_dom2"/>
</dbReference>
<dbReference type="SUPFAM" id="SSF53187">
    <property type="entry name" value="Zn-dependent exopeptidases"/>
    <property type="match status" value="1"/>
</dbReference>
<dbReference type="Gene3D" id="3.40.630.10">
    <property type="entry name" value="Zn peptidases"/>
    <property type="match status" value="2"/>
</dbReference>
<evidence type="ECO:0000313" key="11">
    <source>
        <dbReference type="EMBL" id="ERK44965.1"/>
    </source>
</evidence>
<evidence type="ECO:0000256" key="5">
    <source>
        <dbReference type="ARBA" id="ARBA00022723"/>
    </source>
</evidence>
<evidence type="ECO:0000256" key="2">
    <source>
        <dbReference type="ARBA" id="ARBA00008290"/>
    </source>
</evidence>
<evidence type="ECO:0000256" key="1">
    <source>
        <dbReference type="ARBA" id="ARBA00001947"/>
    </source>
</evidence>
<comment type="caution">
    <text evidence="11">The sequence shown here is derived from an EMBL/GenBank/DDBJ whole genome shotgun (WGS) entry which is preliminary data.</text>
</comment>
<dbReference type="NCBIfam" id="NF002759">
    <property type="entry name" value="PRK02813.1"/>
    <property type="match status" value="1"/>
</dbReference>
<dbReference type="GO" id="GO:0008237">
    <property type="term" value="F:metallopeptidase activity"/>
    <property type="evidence" value="ECO:0007669"/>
    <property type="project" value="UniProtKB-KW"/>
</dbReference>
<dbReference type="Pfam" id="PF02127">
    <property type="entry name" value="Peptidase_M18"/>
    <property type="match status" value="1"/>
</dbReference>
<gene>
    <name evidence="11" type="ORF">HMPREF0367_01221</name>
</gene>
<dbReference type="HOGENOM" id="CLU_019532_2_0_9"/>
<dbReference type="EC" id="3.4.11.-" evidence="10"/>
<dbReference type="PATRIC" id="fig|649755.3.peg.1128"/>
<sequence>MKNNGILEKGRIHKMNNIEITKELLSFIQDSPSMFHSIKTIRTYLDKDGFTYLPEGKTWTVEKGGKYYTIRNHSSVVAFKVGKELDDYHFQMTASHSDSPTYKVKSVPELTGQGEYLRLDVEAYGGMIDSTWFDRPLTVAGRVLVQTGNKVESKLLYIDKDILIIPNVAIHFNREINNGYSYNRQIDLCPLFSTGELKKGAFDQMVADELGVEVSQILAKDLFLVNRQKPVIWGLKDEFVSTPKLDDLQCAFVSLKAFLDSNNDHAVNVYACFDNEEVGSNTKQGAMSTFLYDVLQRVNGCLGKTADEYYQAVARSFLVSCDNAHAVHPNHPEKTDQVNCSYMNKGIVIKESANQKYTTDAFSRALFTGICNKAGVPVQTFANRSDVVGGSTLGNLSNTQVSVHAVDFGLPQLAMHSCYETAGIKDTGYAVESLTAFYNTNVKIDEAEGIIYE</sequence>
<evidence type="ECO:0000256" key="9">
    <source>
        <dbReference type="RuleBase" id="RU004386"/>
    </source>
</evidence>
<reference evidence="11 12" key="1">
    <citation type="submission" date="2013-06" db="EMBL/GenBank/DDBJ databases">
        <authorList>
            <person name="Weinstock G."/>
            <person name="Sodergren E."/>
            <person name="Lobos E.A."/>
            <person name="Fulton L."/>
            <person name="Fulton R."/>
            <person name="Courtney L."/>
            <person name="Fronick C."/>
            <person name="O'Laughlin M."/>
            <person name="Godfrey J."/>
            <person name="Wilson R.M."/>
            <person name="Miner T."/>
            <person name="Farmer C."/>
            <person name="Delehaunty K."/>
            <person name="Cordes M."/>
            <person name="Minx P."/>
            <person name="Tomlinson C."/>
            <person name="Chen J."/>
            <person name="Wollam A."/>
            <person name="Pepin K.H."/>
            <person name="Bhonagiri V."/>
            <person name="Zhang X."/>
            <person name="Warren W."/>
            <person name="Mitreva M."/>
            <person name="Mardis E.R."/>
            <person name="Wilson R.K."/>
        </authorList>
    </citation>
    <scope>NUCLEOTIDE SEQUENCE [LARGE SCALE GENOMIC DNA]</scope>
    <source>
        <strain evidence="11 12">ATCC 27803</strain>
    </source>
</reference>
<evidence type="ECO:0000256" key="3">
    <source>
        <dbReference type="ARBA" id="ARBA00022438"/>
    </source>
</evidence>
<proteinExistence type="inferred from homology"/>
<dbReference type="PANTHER" id="PTHR28570">
    <property type="entry name" value="ASPARTYL AMINOPEPTIDASE"/>
    <property type="match status" value="1"/>
</dbReference>
<dbReference type="CDD" id="cd05658">
    <property type="entry name" value="M18_DAP"/>
    <property type="match status" value="1"/>
</dbReference>
<dbReference type="GO" id="GO:0005737">
    <property type="term" value="C:cytoplasm"/>
    <property type="evidence" value="ECO:0007669"/>
    <property type="project" value="UniProtKB-ARBA"/>
</dbReference>
<dbReference type="InterPro" id="IPR001948">
    <property type="entry name" value="Peptidase_M18"/>
</dbReference>
<comment type="cofactor">
    <cofactor evidence="1 10">
        <name>Zn(2+)</name>
        <dbReference type="ChEBI" id="CHEBI:29105"/>
    </cofactor>
</comment>
<dbReference type="AlphaFoldDB" id="U2P3F4"/>
<organism evidence="11 12">
    <name type="scientific">Faecalitalea cylindroides ATCC 27803</name>
    <dbReference type="NCBI Taxonomy" id="649755"/>
    <lineage>
        <taxon>Bacteria</taxon>
        <taxon>Bacillati</taxon>
        <taxon>Bacillota</taxon>
        <taxon>Erysipelotrichia</taxon>
        <taxon>Erysipelotrichales</taxon>
        <taxon>Erysipelotrichaceae</taxon>
        <taxon>Faecalitalea</taxon>
    </lineage>
</organism>
<evidence type="ECO:0000256" key="6">
    <source>
        <dbReference type="ARBA" id="ARBA00022801"/>
    </source>
</evidence>
<keyword evidence="8 9" id="KW-0482">Metalloprotease</keyword>